<evidence type="ECO:0000256" key="1">
    <source>
        <dbReference type="SAM" id="MobiDB-lite"/>
    </source>
</evidence>
<proteinExistence type="predicted"/>
<evidence type="ECO:0000313" key="2">
    <source>
        <dbReference type="EMBL" id="KAF5185928.1"/>
    </source>
</evidence>
<name>A0A7J6VMS3_THATH</name>
<feature type="region of interest" description="Disordered" evidence="1">
    <location>
        <begin position="59"/>
        <end position="180"/>
    </location>
</feature>
<gene>
    <name evidence="2" type="ORF">FRX31_024485</name>
</gene>
<feature type="compositionally biased region" description="Basic and acidic residues" evidence="1">
    <location>
        <begin position="126"/>
        <end position="148"/>
    </location>
</feature>
<dbReference type="AlphaFoldDB" id="A0A7J6VMS3"/>
<feature type="compositionally biased region" description="Polar residues" evidence="1">
    <location>
        <begin position="158"/>
        <end position="173"/>
    </location>
</feature>
<reference evidence="2 3" key="1">
    <citation type="submission" date="2020-06" db="EMBL/GenBank/DDBJ databases">
        <title>Transcriptomic and genomic resources for Thalictrum thalictroides and T. hernandezii: Facilitating candidate gene discovery in an emerging model plant lineage.</title>
        <authorList>
            <person name="Arias T."/>
            <person name="Riano-Pachon D.M."/>
            <person name="Di Stilio V.S."/>
        </authorList>
    </citation>
    <scope>NUCLEOTIDE SEQUENCE [LARGE SCALE GENOMIC DNA]</scope>
    <source>
        <strain evidence="3">cv. WT478/WT964</strain>
        <tissue evidence="2">Leaves</tissue>
    </source>
</reference>
<protein>
    <submittedName>
        <fullName evidence="2">Uncharacterized protein</fullName>
    </submittedName>
</protein>
<keyword evidence="3" id="KW-1185">Reference proteome</keyword>
<dbReference type="EMBL" id="JABWDY010030051">
    <property type="protein sequence ID" value="KAF5185928.1"/>
    <property type="molecule type" value="Genomic_DNA"/>
</dbReference>
<accession>A0A7J6VMS3</accession>
<dbReference type="Proteomes" id="UP000554482">
    <property type="component" value="Unassembled WGS sequence"/>
</dbReference>
<comment type="caution">
    <text evidence="2">The sequence shown here is derived from an EMBL/GenBank/DDBJ whole genome shotgun (WGS) entry which is preliminary data.</text>
</comment>
<feature type="compositionally biased region" description="Polar residues" evidence="1">
    <location>
        <begin position="103"/>
        <end position="125"/>
    </location>
</feature>
<feature type="region of interest" description="Disordered" evidence="1">
    <location>
        <begin position="1"/>
        <end position="24"/>
    </location>
</feature>
<feature type="compositionally biased region" description="Acidic residues" evidence="1">
    <location>
        <begin position="15"/>
        <end position="24"/>
    </location>
</feature>
<evidence type="ECO:0000313" key="3">
    <source>
        <dbReference type="Proteomes" id="UP000554482"/>
    </source>
</evidence>
<organism evidence="2 3">
    <name type="scientific">Thalictrum thalictroides</name>
    <name type="common">Rue-anemone</name>
    <name type="synonym">Anemone thalictroides</name>
    <dbReference type="NCBI Taxonomy" id="46969"/>
    <lineage>
        <taxon>Eukaryota</taxon>
        <taxon>Viridiplantae</taxon>
        <taxon>Streptophyta</taxon>
        <taxon>Embryophyta</taxon>
        <taxon>Tracheophyta</taxon>
        <taxon>Spermatophyta</taxon>
        <taxon>Magnoliopsida</taxon>
        <taxon>Ranunculales</taxon>
        <taxon>Ranunculaceae</taxon>
        <taxon>Thalictroideae</taxon>
        <taxon>Thalictrum</taxon>
    </lineage>
</organism>
<sequence length="180" mass="19383">MKTDRSSNHAVGFGDNDDSDFEPDYVQDIEDDMAQRYGVEPLEMIVQARLERMKKKLMDSPGYANPKAGLGSSGVLLGQNDSVVGSHDRVGDPLESNPKGTMAATSKGSPDSEVNTPISKFQASGSHDHGSNTEHPEKRSQINDKESWGDCEDEEGTHNTAMNKQASEDSLPSTCPGIGN</sequence>